<protein>
    <submittedName>
        <fullName evidence="8">MFS transporter</fullName>
    </submittedName>
</protein>
<reference evidence="8" key="1">
    <citation type="submission" date="2022-07" db="EMBL/GenBank/DDBJ databases">
        <title>Taxonomic analysis of Microcella humidisoli nov. sp., isolated from riverside soil.</title>
        <authorList>
            <person name="Molina K.M."/>
            <person name="Kim S.B."/>
        </authorList>
    </citation>
    <scope>NUCLEOTIDE SEQUENCE</scope>
    <source>
        <strain evidence="8">MMS21-STM10</strain>
    </source>
</reference>
<feature type="transmembrane region" description="Helical" evidence="6">
    <location>
        <begin position="52"/>
        <end position="73"/>
    </location>
</feature>
<keyword evidence="9" id="KW-1185">Reference proteome</keyword>
<organism evidence="8 9">
    <name type="scientific">Microcella humidisoli</name>
    <dbReference type="NCBI Taxonomy" id="2963406"/>
    <lineage>
        <taxon>Bacteria</taxon>
        <taxon>Bacillati</taxon>
        <taxon>Actinomycetota</taxon>
        <taxon>Actinomycetes</taxon>
        <taxon>Micrococcales</taxon>
        <taxon>Microbacteriaceae</taxon>
        <taxon>Microcella</taxon>
    </lineage>
</organism>
<feature type="transmembrane region" description="Helical" evidence="6">
    <location>
        <begin position="174"/>
        <end position="192"/>
    </location>
</feature>
<dbReference type="Gene3D" id="1.20.1250.20">
    <property type="entry name" value="MFS general substrate transporter like domains"/>
    <property type="match status" value="2"/>
</dbReference>
<dbReference type="InterPro" id="IPR020846">
    <property type="entry name" value="MFS_dom"/>
</dbReference>
<dbReference type="InterPro" id="IPR051788">
    <property type="entry name" value="MFS_Transporter"/>
</dbReference>
<gene>
    <name evidence="8" type="ORF">NNL39_05390</name>
</gene>
<name>A0ABY5FYY7_9MICO</name>
<evidence type="ECO:0000256" key="2">
    <source>
        <dbReference type="ARBA" id="ARBA00022692"/>
    </source>
</evidence>
<evidence type="ECO:0000256" key="1">
    <source>
        <dbReference type="ARBA" id="ARBA00004651"/>
    </source>
</evidence>
<dbReference type="CDD" id="cd17393">
    <property type="entry name" value="MFS_MosC_like"/>
    <property type="match status" value="1"/>
</dbReference>
<proteinExistence type="predicted"/>
<keyword evidence="2 6" id="KW-0812">Transmembrane</keyword>
<dbReference type="InterPro" id="IPR011701">
    <property type="entry name" value="MFS"/>
</dbReference>
<evidence type="ECO:0000313" key="9">
    <source>
        <dbReference type="Proteomes" id="UP001060039"/>
    </source>
</evidence>
<feature type="transmembrane region" description="Helical" evidence="6">
    <location>
        <begin position="262"/>
        <end position="283"/>
    </location>
</feature>
<evidence type="ECO:0000313" key="8">
    <source>
        <dbReference type="EMBL" id="UTT63534.1"/>
    </source>
</evidence>
<dbReference type="SUPFAM" id="SSF103473">
    <property type="entry name" value="MFS general substrate transporter"/>
    <property type="match status" value="1"/>
</dbReference>
<feature type="domain" description="Major facilitator superfamily (MFS) profile" evidence="7">
    <location>
        <begin position="14"/>
        <end position="401"/>
    </location>
</feature>
<keyword evidence="3 6" id="KW-1133">Transmembrane helix</keyword>
<dbReference type="PANTHER" id="PTHR23514:SF13">
    <property type="entry name" value="INNER MEMBRANE PROTEIN YBJJ"/>
    <property type="match status" value="1"/>
</dbReference>
<keyword evidence="4 6" id="KW-0472">Membrane</keyword>
<feature type="transmembrane region" description="Helical" evidence="6">
    <location>
        <begin position="80"/>
        <end position="99"/>
    </location>
</feature>
<dbReference type="RefSeq" id="WP_255160664.1">
    <property type="nucleotide sequence ID" value="NZ_CP101497.1"/>
</dbReference>
<dbReference type="InterPro" id="IPR036259">
    <property type="entry name" value="MFS_trans_sf"/>
</dbReference>
<evidence type="ECO:0000256" key="5">
    <source>
        <dbReference type="SAM" id="MobiDB-lite"/>
    </source>
</evidence>
<comment type="subcellular location">
    <subcellularLocation>
        <location evidence="1">Cell membrane</location>
        <topology evidence="1">Multi-pass membrane protein</topology>
    </subcellularLocation>
</comment>
<evidence type="ECO:0000259" key="7">
    <source>
        <dbReference type="PROSITE" id="PS50850"/>
    </source>
</evidence>
<dbReference type="PROSITE" id="PS50850">
    <property type="entry name" value="MFS"/>
    <property type="match status" value="1"/>
</dbReference>
<evidence type="ECO:0000256" key="4">
    <source>
        <dbReference type="ARBA" id="ARBA00023136"/>
    </source>
</evidence>
<dbReference type="EMBL" id="CP101497">
    <property type="protein sequence ID" value="UTT63534.1"/>
    <property type="molecule type" value="Genomic_DNA"/>
</dbReference>
<feature type="transmembrane region" description="Helical" evidence="6">
    <location>
        <begin position="344"/>
        <end position="366"/>
    </location>
</feature>
<feature type="transmembrane region" description="Helical" evidence="6">
    <location>
        <begin position="105"/>
        <end position="126"/>
    </location>
</feature>
<accession>A0ABY5FYY7</accession>
<feature type="region of interest" description="Disordered" evidence="5">
    <location>
        <begin position="398"/>
        <end position="432"/>
    </location>
</feature>
<feature type="transmembrane region" description="Helical" evidence="6">
    <location>
        <begin position="147"/>
        <end position="168"/>
    </location>
</feature>
<feature type="transmembrane region" description="Helical" evidence="6">
    <location>
        <begin position="290"/>
        <end position="309"/>
    </location>
</feature>
<evidence type="ECO:0000256" key="3">
    <source>
        <dbReference type="ARBA" id="ARBA00022989"/>
    </source>
</evidence>
<dbReference type="PANTHER" id="PTHR23514">
    <property type="entry name" value="BYPASS OF STOP CODON PROTEIN 6"/>
    <property type="match status" value="1"/>
</dbReference>
<dbReference type="Proteomes" id="UP001060039">
    <property type="component" value="Chromosome"/>
</dbReference>
<feature type="transmembrane region" description="Helical" evidence="6">
    <location>
        <begin position="12"/>
        <end position="32"/>
    </location>
</feature>
<feature type="transmembrane region" description="Helical" evidence="6">
    <location>
        <begin position="372"/>
        <end position="392"/>
    </location>
</feature>
<evidence type="ECO:0000256" key="6">
    <source>
        <dbReference type="SAM" id="Phobius"/>
    </source>
</evidence>
<feature type="transmembrane region" description="Helical" evidence="6">
    <location>
        <begin position="315"/>
        <end position="337"/>
    </location>
</feature>
<sequence>MSTSTGTLPTLAAWRIAVFAVFAINGLAMATWFARTPAVRDALDVRTDEFGILIMGMAGGSIIGLLASSHVIARIGSRTTILVALLSSLGALALMGIGAATLQSFAVTFIGLMVFGAASGMTDVAMNVEGAAVEQAQGRSIMPWFHASWSLGTITGAGIAAGVSALGLGVDVHTVLMAVLLGAGALVVVRFLPKHRALPGLDDDGDGPARTTFAERMAIWREPRTLIIGLIVLGMAFAEGSANDWLALAMVDDRGVDEATGALYFTLFATAMTIGRIGGVWVLDRFGRVPVLRASALLAIAGLAVLILIDSPVAAAIGIVAWGLGASLGFPVGMSAAADDPAKAAARVSAVATVGYFAFLVGPPLIGFLGEAIGLLSAFWVVLVLIGVAFIATPAARESGSAARGSADDTATPASDTAVPAEAAAPAQDARP</sequence>
<feature type="transmembrane region" description="Helical" evidence="6">
    <location>
        <begin position="225"/>
        <end position="242"/>
    </location>
</feature>
<dbReference type="Pfam" id="PF07690">
    <property type="entry name" value="MFS_1"/>
    <property type="match status" value="1"/>
</dbReference>